<gene>
    <name evidence="1" type="ORF">FIBSPDRAFT_917512</name>
</gene>
<evidence type="ECO:0000313" key="1">
    <source>
        <dbReference type="EMBL" id="KZP28831.1"/>
    </source>
</evidence>
<protein>
    <recommendedName>
        <fullName evidence="2">FAM86 N-terminal domain-containing protein</fullName>
    </recommendedName>
</protein>
<reference evidence="1" key="1">
    <citation type="journal article" date="2016" name="Mol. Biol. Evol.">
        <title>Comparative Genomics of Early-Diverging Mushroom-Forming Fungi Provides Insights into the Origins of Lignocellulose Decay Capabilities.</title>
        <authorList>
            <person name="Nagy L.G."/>
            <person name="Riley R."/>
            <person name="Tritt A."/>
            <person name="Adam C."/>
            <person name="Daum C."/>
            <person name="Floudas D."/>
            <person name="Sun H."/>
            <person name="Yadav J.S."/>
            <person name="Pangilinan J."/>
            <person name="Larsson K.H."/>
            <person name="Matsuura K."/>
            <person name="Barry K."/>
            <person name="Labutti K."/>
            <person name="Kuo R."/>
            <person name="Ohm R.A."/>
            <person name="Bhattacharya S.S."/>
            <person name="Shirouzu T."/>
            <person name="Yoshinaga Y."/>
            <person name="Martin F.M."/>
            <person name="Grigoriev I.V."/>
            <person name="Hibbett D.S."/>
        </authorList>
    </citation>
    <scope>NUCLEOTIDE SEQUENCE [LARGE SCALE GENOMIC DNA]</scope>
    <source>
        <strain evidence="1">CBS 109695</strain>
    </source>
</reference>
<dbReference type="InterPro" id="IPR019410">
    <property type="entry name" value="Methyltransf_16"/>
</dbReference>
<sequence length="387" mass="43452">MLLPRVLFDILRGYSSLVPPKLLLFPKELPFTEIRDFLVKALLLAKDVPHLQAYPPSDQYQFSFWKWAIHNLEEMAATEDDVEIDDRIYEHFMTLFNAPSMYELCVYLRSRPPSQSHTTQYWTGTPHPLPNVDLSEWHTLTLLESRTTVEHGTTAMRTWLAARILAQFLVEHPRYVCGKRMLELGAGTGFLGAVVASVQLQLATEGKEEEGRKREEIGTLWLTDVNDAALERCKYNLQISCNPSSSHPEVHYRPLDWSDALDALTSSANSTNAPLRSMLMEEVRADVIIGADLVFDPSLIPALVGTLCIALERGTAEALIALTVRNEATLRAFLDAAEKDLVVRDLAVHFPPSERMFVDASSAVDDAMDVKIYLLRKRPADKNGTSG</sequence>
<dbReference type="InterPro" id="IPR029063">
    <property type="entry name" value="SAM-dependent_MTases_sf"/>
</dbReference>
<dbReference type="AlphaFoldDB" id="A0A166RZI4"/>
<evidence type="ECO:0008006" key="2">
    <source>
        <dbReference type="Google" id="ProtNLM"/>
    </source>
</evidence>
<dbReference type="Gene3D" id="3.40.50.150">
    <property type="entry name" value="Vaccinia Virus protein VP39"/>
    <property type="match status" value="1"/>
</dbReference>
<accession>A0A166RZI4</accession>
<dbReference type="GO" id="GO:0008757">
    <property type="term" value="F:S-adenosylmethionine-dependent methyltransferase activity"/>
    <property type="evidence" value="ECO:0007669"/>
    <property type="project" value="UniProtKB-ARBA"/>
</dbReference>
<dbReference type="STRING" id="436010.A0A166RZI4"/>
<name>A0A166RZI4_9AGAM</name>
<organism evidence="1">
    <name type="scientific">Athelia psychrophila</name>
    <dbReference type="NCBI Taxonomy" id="1759441"/>
    <lineage>
        <taxon>Eukaryota</taxon>
        <taxon>Fungi</taxon>
        <taxon>Dikarya</taxon>
        <taxon>Basidiomycota</taxon>
        <taxon>Agaricomycotina</taxon>
        <taxon>Agaricomycetes</taxon>
        <taxon>Agaricomycetidae</taxon>
        <taxon>Atheliales</taxon>
        <taxon>Atheliaceae</taxon>
        <taxon>Athelia</taxon>
    </lineage>
</organism>
<dbReference type="SUPFAM" id="SSF53335">
    <property type="entry name" value="S-adenosyl-L-methionine-dependent methyltransferases"/>
    <property type="match status" value="1"/>
</dbReference>
<dbReference type="PANTHER" id="PTHR14614">
    <property type="entry name" value="HEPATOCELLULAR CARCINOMA-ASSOCIATED ANTIGEN"/>
    <property type="match status" value="1"/>
</dbReference>
<dbReference type="PANTHER" id="PTHR14614:SF130">
    <property type="entry name" value="PROTEIN-LYSINE N-METHYLTRANSFERASE EEF2KMT"/>
    <property type="match status" value="1"/>
</dbReference>
<dbReference type="EMBL" id="KV417501">
    <property type="protein sequence ID" value="KZP28831.1"/>
    <property type="molecule type" value="Genomic_DNA"/>
</dbReference>
<dbReference type="OrthoDB" id="194386at2759"/>
<dbReference type="Pfam" id="PF10294">
    <property type="entry name" value="Methyltransf_16"/>
    <property type="match status" value="1"/>
</dbReference>
<proteinExistence type="predicted"/>